<dbReference type="Proteomes" id="UP000294547">
    <property type="component" value="Unassembled WGS sequence"/>
</dbReference>
<dbReference type="RefSeq" id="WP_126541334.1">
    <property type="nucleotide sequence ID" value="NZ_BSPM01000004.1"/>
</dbReference>
<accession>A0A4R6RGD1</accession>
<proteinExistence type="predicted"/>
<evidence type="ECO:0000313" key="3">
    <source>
        <dbReference type="Proteomes" id="UP000294547"/>
    </source>
</evidence>
<protein>
    <submittedName>
        <fullName evidence="2">Putative membrane protein</fullName>
    </submittedName>
</protein>
<dbReference type="Pfam" id="PF10003">
    <property type="entry name" value="DUF2244"/>
    <property type="match status" value="1"/>
</dbReference>
<reference evidence="2 3" key="1">
    <citation type="submission" date="2019-03" db="EMBL/GenBank/DDBJ databases">
        <title>Genomic Encyclopedia of Type Strains, Phase IV (KMG-IV): sequencing the most valuable type-strain genomes for metagenomic binning, comparative biology and taxonomic classification.</title>
        <authorList>
            <person name="Goeker M."/>
        </authorList>
    </citation>
    <scope>NUCLEOTIDE SEQUENCE [LARGE SCALE GENOMIC DNA]</scope>
    <source>
        <strain evidence="2 3">DSM 102969</strain>
    </source>
</reference>
<keyword evidence="3" id="KW-1185">Reference proteome</keyword>
<dbReference type="AlphaFoldDB" id="A0A4R6RGD1"/>
<sequence length="187" mass="19465">MLHAPCGETAGARAPEPPLAQPLLDALITPHRSLDGRAFLLFAAAVVVVATVVALAFATSRHWPVAVFVAGDAIFLIAAVGGHRARRVGWERVVVERGRVVLASGDGRGREAPARSLPVFGLRVEHVVDPDYGSRALALVLRGERIVLAHALSPAERSAFCDALVAALAAAGGPTACREIRPAALLA</sequence>
<evidence type="ECO:0000256" key="1">
    <source>
        <dbReference type="SAM" id="Phobius"/>
    </source>
</evidence>
<dbReference type="InterPro" id="IPR019253">
    <property type="entry name" value="DUF2244_TM"/>
</dbReference>
<evidence type="ECO:0000313" key="2">
    <source>
        <dbReference type="EMBL" id="TDP85491.1"/>
    </source>
</evidence>
<dbReference type="OrthoDB" id="9808190at2"/>
<keyword evidence="1" id="KW-1133">Transmembrane helix</keyword>
<feature type="transmembrane region" description="Helical" evidence="1">
    <location>
        <begin position="63"/>
        <end position="82"/>
    </location>
</feature>
<name>A0A4R6RGD1_9HYPH</name>
<organism evidence="2 3">
    <name type="scientific">Oharaeibacter diazotrophicus</name>
    <dbReference type="NCBI Taxonomy" id="1920512"/>
    <lineage>
        <taxon>Bacteria</taxon>
        <taxon>Pseudomonadati</taxon>
        <taxon>Pseudomonadota</taxon>
        <taxon>Alphaproteobacteria</taxon>
        <taxon>Hyphomicrobiales</taxon>
        <taxon>Pleomorphomonadaceae</taxon>
        <taxon>Oharaeibacter</taxon>
    </lineage>
</organism>
<feature type="transmembrane region" description="Helical" evidence="1">
    <location>
        <begin position="38"/>
        <end position="57"/>
    </location>
</feature>
<comment type="caution">
    <text evidence="2">The sequence shown here is derived from an EMBL/GenBank/DDBJ whole genome shotgun (WGS) entry which is preliminary data.</text>
</comment>
<keyword evidence="1" id="KW-0812">Transmembrane</keyword>
<dbReference type="EMBL" id="SNXY01000007">
    <property type="protein sequence ID" value="TDP85491.1"/>
    <property type="molecule type" value="Genomic_DNA"/>
</dbReference>
<gene>
    <name evidence="2" type="ORF">EDD54_2344</name>
</gene>
<keyword evidence="1" id="KW-0472">Membrane</keyword>